<dbReference type="EC" id="2.1.3.3" evidence="3 7"/>
<sequence length="337" mass="37751">MTNIFQGKSFLKEIDFTKEELLYLIDFSAHLKKLKQQNIPHNYLAGKNIALLFEKTSTRTRAAFTTAALDLGAHPEYLGKNDIQLGKKESVEDTAKILGSMFDGIEYRGFSQEIVETLATHSGVPVWNGLTDQWHPTQMLADFLTIKEHFGKLEGLTLAYVGDGRNNVANSLLITSAILGVNISIVTPKELYPERELLTMAKKYADAAKSKILITEDIDQGVEQADIIYTDVWVSMGEEAAYKERIDLLLPYQVNSALMAKTHKETTIFLHCLPAFHDLETQVAEEIKATYGLTEMEVTDEVFRSPNALQFQQAENRMHTIKAVMAAALGNLFIPHP</sequence>
<evidence type="ECO:0000313" key="13">
    <source>
        <dbReference type="Proteomes" id="UP001256547"/>
    </source>
</evidence>
<evidence type="ECO:0000259" key="9">
    <source>
        <dbReference type="Pfam" id="PF02729"/>
    </source>
</evidence>
<dbReference type="Pfam" id="PF02729">
    <property type="entry name" value="OTCace_N"/>
    <property type="match status" value="1"/>
</dbReference>
<comment type="similarity">
    <text evidence="2 7">Belongs to the aspartate/ornithine carbamoyltransferase superfamily. OTCase family.</text>
</comment>
<dbReference type="FunFam" id="3.40.50.1370:FF:000008">
    <property type="entry name" value="Ornithine carbamoyltransferase"/>
    <property type="match status" value="1"/>
</dbReference>
<comment type="caution">
    <text evidence="11">The sequence shown here is derived from an EMBL/GenBank/DDBJ whole genome shotgun (WGS) entry which is preliminary data.</text>
</comment>
<dbReference type="InterPro" id="IPR006130">
    <property type="entry name" value="Asp/Orn_carbamoylTrfase"/>
</dbReference>
<dbReference type="EMBL" id="JARPYT010000004">
    <property type="protein sequence ID" value="MDT2636712.1"/>
    <property type="molecule type" value="Genomic_DNA"/>
</dbReference>
<dbReference type="GO" id="GO:0005737">
    <property type="term" value="C:cytoplasm"/>
    <property type="evidence" value="ECO:0007669"/>
    <property type="project" value="UniProtKB-SubCell"/>
</dbReference>
<dbReference type="GO" id="GO:0016597">
    <property type="term" value="F:amino acid binding"/>
    <property type="evidence" value="ECO:0007669"/>
    <property type="project" value="InterPro"/>
</dbReference>
<evidence type="ECO:0000259" key="8">
    <source>
        <dbReference type="Pfam" id="PF00185"/>
    </source>
</evidence>
<dbReference type="GO" id="GO:0019240">
    <property type="term" value="P:citrulline biosynthetic process"/>
    <property type="evidence" value="ECO:0007669"/>
    <property type="project" value="TreeGrafter"/>
</dbReference>
<feature type="binding site" evidence="7">
    <location>
        <position position="317"/>
    </location>
    <ligand>
        <name>carbamoyl phosphate</name>
        <dbReference type="ChEBI" id="CHEBI:58228"/>
    </ligand>
</feature>
<protein>
    <recommendedName>
        <fullName evidence="3 7">Ornithine carbamoyltransferase</fullName>
        <shortName evidence="7">OTCase</shortName>
        <ecNumber evidence="3 7">2.1.3.3</ecNumber>
    </recommendedName>
</protein>
<name>A0AAW8TGK3_9ENTE</name>
<dbReference type="RefSeq" id="WP_311800106.1">
    <property type="nucleotide sequence ID" value="NZ_JARPYR010000014.1"/>
</dbReference>
<comment type="subcellular location">
    <subcellularLocation>
        <location evidence="1 7">Cytoplasm</location>
    </subcellularLocation>
</comment>
<dbReference type="Proteomes" id="UP001245561">
    <property type="component" value="Unassembled WGS sequence"/>
</dbReference>
<dbReference type="PRINTS" id="PR00100">
    <property type="entry name" value="AOTCASE"/>
</dbReference>
<dbReference type="HAMAP" id="MF_01109">
    <property type="entry name" value="OTCase"/>
    <property type="match status" value="1"/>
</dbReference>
<dbReference type="GO" id="GO:0004585">
    <property type="term" value="F:ornithine carbamoyltransferase activity"/>
    <property type="evidence" value="ECO:0007669"/>
    <property type="project" value="UniProtKB-UniRule"/>
</dbReference>
<keyword evidence="4 7" id="KW-0963">Cytoplasm</keyword>
<dbReference type="GO" id="GO:0042450">
    <property type="term" value="P:L-arginine biosynthetic process via ornithine"/>
    <property type="evidence" value="ECO:0007669"/>
    <property type="project" value="UniProtKB-UniRule"/>
</dbReference>
<reference evidence="11 13" key="1">
    <citation type="submission" date="2023-03" db="EMBL/GenBank/DDBJ databases">
        <authorList>
            <person name="Shen W."/>
            <person name="Cai J."/>
        </authorList>
    </citation>
    <scope>NUCLEOTIDE SEQUENCE</scope>
    <source>
        <strain evidence="11">P55-2</strain>
        <strain evidence="10 13">P72-2</strain>
    </source>
</reference>
<feature type="binding site" evidence="7">
    <location>
        <begin position="135"/>
        <end position="138"/>
    </location>
    <ligand>
        <name>carbamoyl phosphate</name>
        <dbReference type="ChEBI" id="CHEBI:58228"/>
    </ligand>
</feature>
<feature type="domain" description="Aspartate/ornithine carbamoyltransferase carbamoyl-P binding" evidence="9">
    <location>
        <begin position="8"/>
        <end position="148"/>
    </location>
</feature>
<proteinExistence type="inferred from homology"/>
<feature type="binding site" evidence="7">
    <location>
        <position position="108"/>
    </location>
    <ligand>
        <name>carbamoyl phosphate</name>
        <dbReference type="ChEBI" id="CHEBI:58228"/>
    </ligand>
</feature>
<keyword evidence="5 7" id="KW-0808">Transferase</keyword>
<dbReference type="InterPro" id="IPR002292">
    <property type="entry name" value="Orn/put_carbamltrans"/>
</dbReference>
<dbReference type="Gene3D" id="3.40.50.1370">
    <property type="entry name" value="Aspartate/ornithine carbamoyltransferase"/>
    <property type="match status" value="2"/>
</dbReference>
<organism evidence="11 12">
    <name type="scientific">Enterococcus dongliensis</name>
    <dbReference type="NCBI Taxonomy" id="2559925"/>
    <lineage>
        <taxon>Bacteria</taxon>
        <taxon>Bacillati</taxon>
        <taxon>Bacillota</taxon>
        <taxon>Bacilli</taxon>
        <taxon>Lactobacillales</taxon>
        <taxon>Enterococcaceae</taxon>
        <taxon>Enterococcus</taxon>
    </lineage>
</organism>
<evidence type="ECO:0000256" key="4">
    <source>
        <dbReference type="ARBA" id="ARBA00022490"/>
    </source>
</evidence>
<feature type="binding site" evidence="7">
    <location>
        <begin position="235"/>
        <end position="236"/>
    </location>
    <ligand>
        <name>L-ornithine</name>
        <dbReference type="ChEBI" id="CHEBI:46911"/>
    </ligand>
</feature>
<dbReference type="NCBIfam" id="NF001986">
    <property type="entry name" value="PRK00779.1"/>
    <property type="match status" value="1"/>
</dbReference>
<dbReference type="InterPro" id="IPR024904">
    <property type="entry name" value="OTCase_ArgI"/>
</dbReference>
<dbReference type="PANTHER" id="PTHR45753:SF1">
    <property type="entry name" value="ORNITHINE CARBAMOYLTRANSFERASE, CATABOLIC"/>
    <property type="match status" value="1"/>
</dbReference>
<evidence type="ECO:0000256" key="5">
    <source>
        <dbReference type="ARBA" id="ARBA00022679"/>
    </source>
</evidence>
<evidence type="ECO:0000256" key="1">
    <source>
        <dbReference type="ARBA" id="ARBA00004496"/>
    </source>
</evidence>
<dbReference type="AlphaFoldDB" id="A0AAW8TGK3"/>
<dbReference type="PANTHER" id="PTHR45753">
    <property type="entry name" value="ORNITHINE CARBAMOYLTRANSFERASE, MITOCHONDRIAL"/>
    <property type="match status" value="1"/>
</dbReference>
<dbReference type="InterPro" id="IPR036901">
    <property type="entry name" value="Asp/Orn_carbamoylTrfase_sf"/>
</dbReference>
<feature type="binding site" evidence="7">
    <location>
        <position position="84"/>
    </location>
    <ligand>
        <name>carbamoyl phosphate</name>
        <dbReference type="ChEBI" id="CHEBI:58228"/>
    </ligand>
</feature>
<accession>A0AAW8TGK3</accession>
<dbReference type="PROSITE" id="PS00097">
    <property type="entry name" value="CARBAMOYLTRANSFERASE"/>
    <property type="match status" value="1"/>
</dbReference>
<dbReference type="InterPro" id="IPR006131">
    <property type="entry name" value="Asp_carbamoyltransf_Asp/Orn-bd"/>
</dbReference>
<dbReference type="EMBL" id="JARPYR010000014">
    <property type="protein sequence ID" value="MDT2596997.1"/>
    <property type="molecule type" value="Genomic_DNA"/>
</dbReference>
<dbReference type="SUPFAM" id="SSF53671">
    <property type="entry name" value="Aspartate/ornithine carbamoyltransferase"/>
    <property type="match status" value="1"/>
</dbReference>
<evidence type="ECO:0000313" key="10">
    <source>
        <dbReference type="EMBL" id="MDT2596997.1"/>
    </source>
</evidence>
<dbReference type="NCBIfam" id="TIGR00658">
    <property type="entry name" value="orni_carb_tr"/>
    <property type="match status" value="1"/>
</dbReference>
<evidence type="ECO:0000256" key="7">
    <source>
        <dbReference type="HAMAP-Rule" id="MF_01109"/>
    </source>
</evidence>
<dbReference type="PRINTS" id="PR00102">
    <property type="entry name" value="OTCASE"/>
</dbReference>
<feature type="binding site" evidence="7">
    <location>
        <position position="167"/>
    </location>
    <ligand>
        <name>L-ornithine</name>
        <dbReference type="ChEBI" id="CHEBI:46911"/>
    </ligand>
</feature>
<feature type="binding site" evidence="7">
    <location>
        <position position="231"/>
    </location>
    <ligand>
        <name>L-ornithine</name>
        <dbReference type="ChEBI" id="CHEBI:46911"/>
    </ligand>
</feature>
<dbReference type="InterPro" id="IPR006132">
    <property type="entry name" value="Asp/Orn_carbamoyltranf_P-bd"/>
</dbReference>
<evidence type="ECO:0000256" key="6">
    <source>
        <dbReference type="ARBA" id="ARBA00048772"/>
    </source>
</evidence>
<evidence type="ECO:0000256" key="3">
    <source>
        <dbReference type="ARBA" id="ARBA00013007"/>
    </source>
</evidence>
<feature type="binding site" evidence="7">
    <location>
        <begin position="57"/>
        <end position="60"/>
    </location>
    <ligand>
        <name>carbamoyl phosphate</name>
        <dbReference type="ChEBI" id="CHEBI:58228"/>
    </ligand>
</feature>
<feature type="binding site" evidence="7">
    <location>
        <begin position="272"/>
        <end position="273"/>
    </location>
    <ligand>
        <name>carbamoyl phosphate</name>
        <dbReference type="ChEBI" id="CHEBI:58228"/>
    </ligand>
</feature>
<comment type="catalytic activity">
    <reaction evidence="6 7">
        <text>carbamoyl phosphate + L-ornithine = L-citrulline + phosphate + H(+)</text>
        <dbReference type="Rhea" id="RHEA:19513"/>
        <dbReference type="ChEBI" id="CHEBI:15378"/>
        <dbReference type="ChEBI" id="CHEBI:43474"/>
        <dbReference type="ChEBI" id="CHEBI:46911"/>
        <dbReference type="ChEBI" id="CHEBI:57743"/>
        <dbReference type="ChEBI" id="CHEBI:58228"/>
        <dbReference type="EC" id="2.1.3.3"/>
    </reaction>
</comment>
<keyword evidence="13" id="KW-1185">Reference proteome</keyword>
<evidence type="ECO:0000256" key="2">
    <source>
        <dbReference type="ARBA" id="ARBA00007805"/>
    </source>
</evidence>
<dbReference type="Proteomes" id="UP001256547">
    <property type="component" value="Unassembled WGS sequence"/>
</dbReference>
<evidence type="ECO:0000313" key="12">
    <source>
        <dbReference type="Proteomes" id="UP001245561"/>
    </source>
</evidence>
<evidence type="ECO:0000313" key="11">
    <source>
        <dbReference type="EMBL" id="MDT2636712.1"/>
    </source>
</evidence>
<feature type="domain" description="Aspartate/ornithine carbamoyltransferase Asp/Orn-binding" evidence="8">
    <location>
        <begin position="154"/>
        <end position="327"/>
    </location>
</feature>
<dbReference type="Pfam" id="PF00185">
    <property type="entry name" value="OTCace"/>
    <property type="match status" value="1"/>
</dbReference>
<gene>
    <name evidence="11" type="primary">argF</name>
    <name evidence="11" type="ORF">P7D36_04210</name>
    <name evidence="10" type="ORF">P7D39_08265</name>
</gene>